<dbReference type="EMBL" id="MFTJ01000035">
    <property type="protein sequence ID" value="OGI64859.1"/>
    <property type="molecule type" value="Genomic_DNA"/>
</dbReference>
<feature type="transmembrane region" description="Helical" evidence="1">
    <location>
        <begin position="12"/>
        <end position="33"/>
    </location>
</feature>
<comment type="caution">
    <text evidence="2">The sequence shown here is derived from an EMBL/GenBank/DDBJ whole genome shotgun (WGS) entry which is preliminary data.</text>
</comment>
<feature type="transmembrane region" description="Helical" evidence="1">
    <location>
        <begin position="88"/>
        <end position="112"/>
    </location>
</feature>
<protein>
    <submittedName>
        <fullName evidence="2">Uncharacterized protein</fullName>
    </submittedName>
</protein>
<dbReference type="Proteomes" id="UP000178700">
    <property type="component" value="Unassembled WGS sequence"/>
</dbReference>
<keyword evidence="1" id="KW-0812">Transmembrane</keyword>
<evidence type="ECO:0000313" key="3">
    <source>
        <dbReference type="Proteomes" id="UP000178700"/>
    </source>
</evidence>
<keyword evidence="1" id="KW-0472">Membrane</keyword>
<gene>
    <name evidence="2" type="ORF">A2642_00765</name>
</gene>
<evidence type="ECO:0000256" key="1">
    <source>
        <dbReference type="SAM" id="Phobius"/>
    </source>
</evidence>
<evidence type="ECO:0000313" key="2">
    <source>
        <dbReference type="EMBL" id="OGI64859.1"/>
    </source>
</evidence>
<accession>A0A1F6V5R2</accession>
<feature type="transmembrane region" description="Helical" evidence="1">
    <location>
        <begin position="53"/>
        <end position="76"/>
    </location>
</feature>
<name>A0A1F6V5R2_9BACT</name>
<proteinExistence type="predicted"/>
<dbReference type="AlphaFoldDB" id="A0A1F6V5R2"/>
<keyword evidence="1" id="KW-1133">Transmembrane helix</keyword>
<organism evidence="2 3">
    <name type="scientific">Candidatus Nomurabacteria bacterium RIFCSPHIGHO2_01_FULL_39_10</name>
    <dbReference type="NCBI Taxonomy" id="1801733"/>
    <lineage>
        <taxon>Bacteria</taxon>
        <taxon>Candidatus Nomuraibacteriota</taxon>
    </lineage>
</organism>
<reference evidence="2 3" key="1">
    <citation type="journal article" date="2016" name="Nat. Commun.">
        <title>Thousands of microbial genomes shed light on interconnected biogeochemical processes in an aquifer system.</title>
        <authorList>
            <person name="Anantharaman K."/>
            <person name="Brown C.T."/>
            <person name="Hug L.A."/>
            <person name="Sharon I."/>
            <person name="Castelle C.J."/>
            <person name="Probst A.J."/>
            <person name="Thomas B.C."/>
            <person name="Singh A."/>
            <person name="Wilkins M.J."/>
            <person name="Karaoz U."/>
            <person name="Brodie E.L."/>
            <person name="Williams K.H."/>
            <person name="Hubbard S.S."/>
            <person name="Banfield J.F."/>
        </authorList>
    </citation>
    <scope>NUCLEOTIDE SEQUENCE [LARGE SCALE GENOMIC DNA]</scope>
</reference>
<sequence length="117" mass="13632">MSKKIWLLVSSILFILPEILWSPLGNFIYSLFVPTVNGSSQIWRNNFLLDSKFYSLYITILLIQLIGIVVFVVNWVRFKNYLKSKLAYFVVLILSIFLSFTTLLVLFIAYAVHNISF</sequence>